<evidence type="ECO:0008006" key="3">
    <source>
        <dbReference type="Google" id="ProtNLM"/>
    </source>
</evidence>
<feature type="chain" id="PRO_5038254408" description="Lipoprotein" evidence="1">
    <location>
        <begin position="25"/>
        <end position="49"/>
    </location>
</feature>
<dbReference type="AlphaFoldDB" id="A0A6V7FGA7"/>
<accession>A0A6V7FGA7</accession>
<name>A0A6V7FGA7_9XANT</name>
<proteinExistence type="predicted"/>
<gene>
    <name evidence="2" type="ORF">CFBP8129_45410</name>
</gene>
<keyword evidence="2" id="KW-0614">Plasmid</keyword>
<geneLocation type="plasmid" evidence="2">
    <name>CFBP8129_p211</name>
</geneLocation>
<dbReference type="EMBL" id="LR828254">
    <property type="protein sequence ID" value="CAD0362403.1"/>
    <property type="molecule type" value="Genomic_DNA"/>
</dbReference>
<protein>
    <recommendedName>
        <fullName evidence="3">Lipoprotein</fullName>
    </recommendedName>
</protein>
<feature type="signal peptide" evidence="1">
    <location>
        <begin position="1"/>
        <end position="24"/>
    </location>
</feature>
<sequence>MAKIPMRKKCFLMVAVLSAISLLSSCNTLRPTKACMDKPLKHYIHDEGR</sequence>
<evidence type="ECO:0000313" key="2">
    <source>
        <dbReference type="EMBL" id="CAD0362398.1"/>
    </source>
</evidence>
<dbReference type="PROSITE" id="PS51257">
    <property type="entry name" value="PROKAR_LIPOPROTEIN"/>
    <property type="match status" value="1"/>
</dbReference>
<organism evidence="2">
    <name type="scientific">Xanthomonas hortorum pv. gardneri</name>
    <dbReference type="NCBI Taxonomy" id="2754056"/>
    <lineage>
        <taxon>Bacteria</taxon>
        <taxon>Pseudomonadati</taxon>
        <taxon>Pseudomonadota</taxon>
        <taxon>Gammaproteobacteria</taxon>
        <taxon>Lysobacterales</taxon>
        <taxon>Lysobacteraceae</taxon>
        <taxon>Xanthomonas</taxon>
    </lineage>
</organism>
<keyword evidence="1" id="KW-0732">Signal</keyword>
<evidence type="ECO:0000256" key="1">
    <source>
        <dbReference type="SAM" id="SignalP"/>
    </source>
</evidence>
<reference evidence="2" key="1">
    <citation type="submission" date="2020-07" db="EMBL/GenBank/DDBJ databases">
        <authorList>
            <person name="Pothier F. J."/>
        </authorList>
    </citation>
    <scope>NUCLEOTIDE SEQUENCE [LARGE SCALE GENOMIC DNA]</scope>
    <source>
        <plasmid evidence="2">CFBP8129_p211</plasmid>
    </source>
</reference>
<dbReference type="EMBL" id="LR828254">
    <property type="protein sequence ID" value="CAD0362398.1"/>
    <property type="molecule type" value="Genomic_DNA"/>
</dbReference>